<gene>
    <name evidence="7" type="ORF">BJY26_002385</name>
</gene>
<dbReference type="InterPro" id="IPR011005">
    <property type="entry name" value="Dihydropteroate_synth-like_sf"/>
</dbReference>
<comment type="similarity">
    <text evidence="1">Belongs to the DHPS family.</text>
</comment>
<proteinExistence type="inferred from homology"/>
<evidence type="ECO:0000256" key="3">
    <source>
        <dbReference type="ARBA" id="ARBA00058850"/>
    </source>
</evidence>
<feature type="domain" description="Pterin-binding" evidence="6">
    <location>
        <begin position="22"/>
        <end position="280"/>
    </location>
</feature>
<dbReference type="CDD" id="cd00739">
    <property type="entry name" value="DHPS"/>
    <property type="match status" value="1"/>
</dbReference>
<evidence type="ECO:0000256" key="5">
    <source>
        <dbReference type="ARBA" id="ARBA00083011"/>
    </source>
</evidence>
<evidence type="ECO:0000256" key="2">
    <source>
        <dbReference type="ARBA" id="ARBA00011738"/>
    </source>
</evidence>
<dbReference type="GO" id="GO:0009396">
    <property type="term" value="P:folic acid-containing compound biosynthetic process"/>
    <property type="evidence" value="ECO:0007669"/>
    <property type="project" value="InterPro"/>
</dbReference>
<organism evidence="7 8">
    <name type="scientific">Spelaeicoccus albus</name>
    <dbReference type="NCBI Taxonomy" id="1280376"/>
    <lineage>
        <taxon>Bacteria</taxon>
        <taxon>Bacillati</taxon>
        <taxon>Actinomycetota</taxon>
        <taxon>Actinomycetes</taxon>
        <taxon>Micrococcales</taxon>
        <taxon>Brevibacteriaceae</taxon>
        <taxon>Spelaeicoccus</taxon>
    </lineage>
</organism>
<comment type="function">
    <text evidence="3">Has very low affinity for the DHPS substrate 6-hydroxymethyl-7,8-dihydropterin-pyrophosphate, but can bind the inhibitor dapsone. Seems to lack dihydropteroate synthase activity, and does probably not function in folate metabolism.</text>
</comment>
<dbReference type="InterPro" id="IPR006390">
    <property type="entry name" value="DHP_synth_dom"/>
</dbReference>
<dbReference type="RefSeq" id="WP_237248966.1">
    <property type="nucleotide sequence ID" value="NZ_JACBZP010000001.1"/>
</dbReference>
<dbReference type="Gene3D" id="3.20.20.20">
    <property type="entry name" value="Dihydropteroate synthase-like"/>
    <property type="match status" value="1"/>
</dbReference>
<evidence type="ECO:0000256" key="1">
    <source>
        <dbReference type="ARBA" id="ARBA00009503"/>
    </source>
</evidence>
<dbReference type="NCBIfam" id="TIGR01496">
    <property type="entry name" value="DHPS"/>
    <property type="match status" value="1"/>
</dbReference>
<evidence type="ECO:0000313" key="8">
    <source>
        <dbReference type="Proteomes" id="UP000539111"/>
    </source>
</evidence>
<sequence>MNANVRPTPLILRGRTFDAGRPAVMAVINRTPDSFYAPARQFAEASVEKSVRLALGDGADIIDIGGVKAGYGEVVSTREELRRVVGAVEWIRGEFPDVIISVDTWRAEVARQVAGAGADVINDTWGGYEPRIRTIAAEHGLGLVCSHAGGLAPRTDPHRVSYGQTTTGVLDDVLKSLGRAARDAADAGVPRTRILLDPTLDFGKNTRHGLTLLRHASRLTELGYPVLMALSRKDFVGETLGLDDPRERLEGTLAATAVAAWQGASVFRTHDVKATRRVVDMVASIRGDRPPDVSIRGLA</sequence>
<evidence type="ECO:0000259" key="6">
    <source>
        <dbReference type="PROSITE" id="PS50972"/>
    </source>
</evidence>
<dbReference type="SUPFAM" id="SSF51717">
    <property type="entry name" value="Dihydropteroate synthetase-like"/>
    <property type="match status" value="1"/>
</dbReference>
<evidence type="ECO:0000256" key="4">
    <source>
        <dbReference type="ARBA" id="ARBA00069866"/>
    </source>
</evidence>
<comment type="subunit">
    <text evidence="2">Homodimer.</text>
</comment>
<reference evidence="7 8" key="1">
    <citation type="submission" date="2020-07" db="EMBL/GenBank/DDBJ databases">
        <title>Sequencing the genomes of 1000 actinobacteria strains.</title>
        <authorList>
            <person name="Klenk H.-P."/>
        </authorList>
    </citation>
    <scope>NUCLEOTIDE SEQUENCE [LARGE SCALE GENOMIC DNA]</scope>
    <source>
        <strain evidence="7 8">DSM 26341</strain>
    </source>
</reference>
<comment type="caution">
    <text evidence="7">The sequence shown here is derived from an EMBL/GenBank/DDBJ whole genome shotgun (WGS) entry which is preliminary data.</text>
</comment>
<dbReference type="GO" id="GO:0005829">
    <property type="term" value="C:cytosol"/>
    <property type="evidence" value="ECO:0007669"/>
    <property type="project" value="TreeGrafter"/>
</dbReference>
<dbReference type="GO" id="GO:0004156">
    <property type="term" value="F:dihydropteroate synthase activity"/>
    <property type="evidence" value="ECO:0007669"/>
    <property type="project" value="InterPro"/>
</dbReference>
<evidence type="ECO:0000313" key="7">
    <source>
        <dbReference type="EMBL" id="NYI68079.1"/>
    </source>
</evidence>
<dbReference type="InterPro" id="IPR045031">
    <property type="entry name" value="DHP_synth-like"/>
</dbReference>
<dbReference type="AlphaFoldDB" id="A0A7Z0D397"/>
<keyword evidence="7" id="KW-0808">Transferase</keyword>
<dbReference type="PANTHER" id="PTHR20941">
    <property type="entry name" value="FOLATE SYNTHESIS PROTEINS"/>
    <property type="match status" value="1"/>
</dbReference>
<accession>A0A7Z0D397</accession>
<dbReference type="EMBL" id="JACBZP010000001">
    <property type="protein sequence ID" value="NYI68079.1"/>
    <property type="molecule type" value="Genomic_DNA"/>
</dbReference>
<dbReference type="Proteomes" id="UP000539111">
    <property type="component" value="Unassembled WGS sequence"/>
</dbReference>
<dbReference type="PROSITE" id="PS50972">
    <property type="entry name" value="PTERIN_BINDING"/>
    <property type="match status" value="1"/>
</dbReference>
<name>A0A7Z0D397_9MICO</name>
<protein>
    <recommendedName>
        <fullName evidence="4">Inactive dihydropteroate synthase 2</fullName>
    </recommendedName>
    <alternativeName>
        <fullName evidence="5">Dihydropteroate pyrophosphorylase 2</fullName>
    </alternativeName>
</protein>
<dbReference type="Pfam" id="PF00809">
    <property type="entry name" value="Pterin_bind"/>
    <property type="match status" value="1"/>
</dbReference>
<dbReference type="InterPro" id="IPR000489">
    <property type="entry name" value="Pterin-binding_dom"/>
</dbReference>
<dbReference type="FunFam" id="3.20.20.20:FF:000008">
    <property type="entry name" value="Dihydropteroate synthase"/>
    <property type="match status" value="1"/>
</dbReference>
<keyword evidence="8" id="KW-1185">Reference proteome</keyword>
<dbReference type="PANTHER" id="PTHR20941:SF8">
    <property type="entry name" value="INACTIVE DIHYDROPTEROATE SYNTHASE 2"/>
    <property type="match status" value="1"/>
</dbReference>